<dbReference type="SUPFAM" id="SSF81301">
    <property type="entry name" value="Nucleotidyltransferase"/>
    <property type="match status" value="1"/>
</dbReference>
<sequence>MKVFQENITYWRKRAQDKKRRLSLRKQEGCKAAQQCAGILATHYGARKVYLIGSLTGSRSVHERSDIDLVVEGLRPEEYFSALSALWRVLPKGMELDLIPWEDAYPQTKQRAYREGEVLYERPLPHS</sequence>
<evidence type="ECO:0000313" key="4">
    <source>
        <dbReference type="Proteomes" id="UP000543224"/>
    </source>
</evidence>
<dbReference type="Pfam" id="PF18765">
    <property type="entry name" value="Polbeta"/>
    <property type="match status" value="1"/>
</dbReference>
<reference evidence="4 5" key="1">
    <citation type="journal article" date="2020" name="Front. Microbiol.">
        <title>Single-cell genomics of novel Actinobacteria with the Wood-Ljungdahl pathway discovered in a serpentinizing system.</title>
        <authorList>
            <person name="Merino N."/>
            <person name="Kawai M."/>
            <person name="Boyd E.S."/>
            <person name="Colman D.R."/>
            <person name="McGlynn S.E."/>
            <person name="Nealson K.H."/>
            <person name="Kurokawa K."/>
            <person name="Hongoh Y."/>
        </authorList>
    </citation>
    <scope>NUCLEOTIDE SEQUENCE [LARGE SCALE GENOMIC DNA]</scope>
    <source>
        <strain evidence="2 4">S25</strain>
        <strain evidence="3 5">S43</strain>
    </source>
</reference>
<comment type="caution">
    <text evidence="2">The sequence shown here is derived from an EMBL/GenBank/DDBJ whole genome shotgun (WGS) entry which is preliminary data.</text>
</comment>
<proteinExistence type="predicted"/>
<evidence type="ECO:0000259" key="1">
    <source>
        <dbReference type="Pfam" id="PF18765"/>
    </source>
</evidence>
<dbReference type="Proteomes" id="UP000576480">
    <property type="component" value="Unassembled WGS sequence"/>
</dbReference>
<protein>
    <recommendedName>
        <fullName evidence="1">Polymerase beta nucleotidyltransferase domain-containing protein</fullName>
    </recommendedName>
</protein>
<name>A0A6V8QLV0_9ACTN</name>
<dbReference type="EMBL" id="BLRX01000016">
    <property type="protein sequence ID" value="GFP24805.1"/>
    <property type="molecule type" value="Genomic_DNA"/>
</dbReference>
<dbReference type="PIRSF" id="PIRSF020217">
    <property type="entry name" value="UCP020217"/>
    <property type="match status" value="1"/>
</dbReference>
<accession>A0A6V8QLV0</accession>
<evidence type="ECO:0000313" key="2">
    <source>
        <dbReference type="EMBL" id="GFP24805.1"/>
    </source>
</evidence>
<dbReference type="CDD" id="cd05403">
    <property type="entry name" value="NT_KNTase_like"/>
    <property type="match status" value="1"/>
</dbReference>
<evidence type="ECO:0000313" key="5">
    <source>
        <dbReference type="Proteomes" id="UP000576480"/>
    </source>
</evidence>
<organism evidence="2 4">
    <name type="scientific">Candidatus Hakubella thermalkaliphila</name>
    <dbReference type="NCBI Taxonomy" id="2754717"/>
    <lineage>
        <taxon>Bacteria</taxon>
        <taxon>Bacillati</taxon>
        <taxon>Actinomycetota</taxon>
        <taxon>Actinomycetota incertae sedis</taxon>
        <taxon>Candidatus Hakubellales</taxon>
        <taxon>Candidatus Hakubellaceae</taxon>
        <taxon>Candidatus Hakubella</taxon>
    </lineage>
</organism>
<evidence type="ECO:0000313" key="3">
    <source>
        <dbReference type="EMBL" id="GFP34881.1"/>
    </source>
</evidence>
<dbReference type="Proteomes" id="UP000543224">
    <property type="component" value="Unassembled WGS sequence"/>
</dbReference>
<dbReference type="AlphaFoldDB" id="A0A6V8QLV0"/>
<dbReference type="InterPro" id="IPR043519">
    <property type="entry name" value="NT_sf"/>
</dbReference>
<dbReference type="InterPro" id="IPR024700">
    <property type="entry name" value="UCP020217"/>
</dbReference>
<dbReference type="Gene3D" id="3.30.460.10">
    <property type="entry name" value="Beta Polymerase, domain 2"/>
    <property type="match status" value="1"/>
</dbReference>
<dbReference type="EMBL" id="BLSB01000030">
    <property type="protein sequence ID" value="GFP34881.1"/>
    <property type="molecule type" value="Genomic_DNA"/>
</dbReference>
<gene>
    <name evidence="2" type="ORF">HKBW3S25_00243</name>
    <name evidence="3" type="ORF">HKBW3S43_00673</name>
</gene>
<dbReference type="InterPro" id="IPR041633">
    <property type="entry name" value="Polbeta"/>
</dbReference>
<feature type="domain" description="Polymerase beta nucleotidyltransferase" evidence="1">
    <location>
        <begin position="35"/>
        <end position="122"/>
    </location>
</feature>